<name>A0ACA9JVQ3_9GLOM</name>
<accession>A0ACA9JVQ3</accession>
<comment type="caution">
    <text evidence="1">The sequence shown here is derived from an EMBL/GenBank/DDBJ whole genome shotgun (WGS) entry which is preliminary data.</text>
</comment>
<protein>
    <submittedName>
        <fullName evidence="1">10634_t:CDS:1</fullName>
    </submittedName>
</protein>
<reference evidence="1" key="1">
    <citation type="submission" date="2021-06" db="EMBL/GenBank/DDBJ databases">
        <authorList>
            <person name="Kallberg Y."/>
            <person name="Tangrot J."/>
            <person name="Rosling A."/>
        </authorList>
    </citation>
    <scope>NUCLEOTIDE SEQUENCE</scope>
    <source>
        <strain evidence="1">CL356</strain>
    </source>
</reference>
<dbReference type="Proteomes" id="UP000789525">
    <property type="component" value="Unassembled WGS sequence"/>
</dbReference>
<organism evidence="1 2">
    <name type="scientific">Acaulospora colombiana</name>
    <dbReference type="NCBI Taxonomy" id="27376"/>
    <lineage>
        <taxon>Eukaryota</taxon>
        <taxon>Fungi</taxon>
        <taxon>Fungi incertae sedis</taxon>
        <taxon>Mucoromycota</taxon>
        <taxon>Glomeromycotina</taxon>
        <taxon>Glomeromycetes</taxon>
        <taxon>Diversisporales</taxon>
        <taxon>Acaulosporaceae</taxon>
        <taxon>Acaulospora</taxon>
    </lineage>
</organism>
<gene>
    <name evidence="1" type="ORF">ACOLOM_LOCUS92</name>
</gene>
<sequence>MGNQVRNTDTWKFVFSPDFSTFSRGRSMSSKTQKTPSTPSNSAQPTASFAQALNATVPITLTLPRKGRAKNLLRNYYGLGPDGKKADPLDIVPCSASESPIIQILDVDNSAFEADQYFNSLLAERHLYELMQRDNDLSTEIRQLDGDMKTLVYENYNKFISATDTIRKMKSNVESMESEMEQLSKSMANISDVTTSVNTALGSGREKIRQLTGVHDLLKKIQFIFELPTRLKLCLDQKSYAQAVRYYAKTSKLLEHYRSLSVFNSIEMECKEIMDKVTRSIKENMTKEDASGSEITDCVGLLITLKEPPEVLAKEYLDLQSNFFAKLLVATIDKMSEFRQEQRAEENDLNDQPVEMHPQNLSKQKLVYLNETFLKEFSRFVDAFNSFFLLPPRDIKDSKSPGKSPARSPRNHDMLKYACANVDEKVKEVVRKDFIEFYDATISEYLKIIDGLLEFPMTLFQDDISVFHPENHLQLLNELYFAVLSCHSLCSIGKLDERVKGIIEVWKINIGRKLFGNAEELLIVIVTLVMSRMLLDFGEIFVAQVYTSYSDRLYPRRDGNNNILVSGIYGGYDEKHIVAKEMAQDVREVVGLCKDRTLERYVEIVGNKLSKSIRVLYSSNRSELQNSNEVDDKVSTASQPSKVSEIWVNIISELTYIEKEAVMLYGPHDEEDENVNENLGKFVIALLIRPDNAQSTHLDPSSVVRSTGEASSGNNAFLKPPYSHSNSSYSSVNSGQVKASPNPFASQVNLMSHIDKLFSDRIEVYGVVEFSKFGIIMGVVKILLKTWIETIRMHTLTNQVFQQIQIDSEYMRVKLWKFVEDER</sequence>
<evidence type="ECO:0000313" key="1">
    <source>
        <dbReference type="EMBL" id="CAG8438735.1"/>
    </source>
</evidence>
<dbReference type="EMBL" id="CAJVPT010000094">
    <property type="protein sequence ID" value="CAG8438735.1"/>
    <property type="molecule type" value="Genomic_DNA"/>
</dbReference>
<keyword evidence="2" id="KW-1185">Reference proteome</keyword>
<evidence type="ECO:0000313" key="2">
    <source>
        <dbReference type="Proteomes" id="UP000789525"/>
    </source>
</evidence>
<proteinExistence type="predicted"/>